<proteinExistence type="predicted"/>
<accession>A0A840MPD0</accession>
<evidence type="ECO:0000259" key="2">
    <source>
        <dbReference type="Pfam" id="PF01757"/>
    </source>
</evidence>
<dbReference type="InterPro" id="IPR002656">
    <property type="entry name" value="Acyl_transf_3_dom"/>
</dbReference>
<evidence type="ECO:0000256" key="1">
    <source>
        <dbReference type="SAM" id="Phobius"/>
    </source>
</evidence>
<keyword evidence="1" id="KW-1133">Transmembrane helix</keyword>
<dbReference type="GO" id="GO:0016020">
    <property type="term" value="C:membrane"/>
    <property type="evidence" value="ECO:0007669"/>
    <property type="project" value="TreeGrafter"/>
</dbReference>
<protein>
    <submittedName>
        <fullName evidence="3">Peptidoglycan/LPS O-acetylase OafA/YrhL</fullName>
    </submittedName>
</protein>
<keyword evidence="1" id="KW-0472">Membrane</keyword>
<dbReference type="PANTHER" id="PTHR23028">
    <property type="entry name" value="ACETYLTRANSFERASE"/>
    <property type="match status" value="1"/>
</dbReference>
<evidence type="ECO:0000313" key="3">
    <source>
        <dbReference type="EMBL" id="MBB5018346.1"/>
    </source>
</evidence>
<dbReference type="EMBL" id="JACHHY010000008">
    <property type="protein sequence ID" value="MBB5018346.1"/>
    <property type="molecule type" value="Genomic_DNA"/>
</dbReference>
<dbReference type="Proteomes" id="UP000575898">
    <property type="component" value="Unassembled WGS sequence"/>
</dbReference>
<reference evidence="3 4" key="1">
    <citation type="submission" date="2020-08" db="EMBL/GenBank/DDBJ databases">
        <title>Genomic Encyclopedia of Type Strains, Phase IV (KMG-IV): sequencing the most valuable type-strain genomes for metagenomic binning, comparative biology and taxonomic classification.</title>
        <authorList>
            <person name="Goeker M."/>
        </authorList>
    </citation>
    <scope>NUCLEOTIDE SEQUENCE [LARGE SCALE GENOMIC DNA]</scope>
    <source>
        <strain evidence="3 4">DSM 27165</strain>
    </source>
</reference>
<name>A0A840MPD0_9PROT</name>
<comment type="caution">
    <text evidence="3">The sequence shown here is derived from an EMBL/GenBank/DDBJ whole genome shotgun (WGS) entry which is preliminary data.</text>
</comment>
<keyword evidence="4" id="KW-1185">Reference proteome</keyword>
<evidence type="ECO:0000313" key="4">
    <source>
        <dbReference type="Proteomes" id="UP000575898"/>
    </source>
</evidence>
<feature type="transmembrane region" description="Helical" evidence="1">
    <location>
        <begin position="208"/>
        <end position="226"/>
    </location>
</feature>
<feature type="transmembrane region" description="Helical" evidence="1">
    <location>
        <begin position="294"/>
        <end position="312"/>
    </location>
</feature>
<dbReference type="AlphaFoldDB" id="A0A840MPD0"/>
<dbReference type="Pfam" id="PF01757">
    <property type="entry name" value="Acyl_transf_3"/>
    <property type="match status" value="1"/>
</dbReference>
<dbReference type="RefSeq" id="WP_184037484.1">
    <property type="nucleotide sequence ID" value="NZ_JACHHY010000008.1"/>
</dbReference>
<feature type="transmembrane region" description="Helical" evidence="1">
    <location>
        <begin position="158"/>
        <end position="175"/>
    </location>
</feature>
<feature type="domain" description="Acyltransferase 3" evidence="2">
    <location>
        <begin position="5"/>
        <end position="351"/>
    </location>
</feature>
<dbReference type="InterPro" id="IPR050879">
    <property type="entry name" value="Acyltransferase_3"/>
</dbReference>
<feature type="transmembrane region" description="Helical" evidence="1">
    <location>
        <begin position="79"/>
        <end position="98"/>
    </location>
</feature>
<dbReference type="GO" id="GO:0016747">
    <property type="term" value="F:acyltransferase activity, transferring groups other than amino-acyl groups"/>
    <property type="evidence" value="ECO:0007669"/>
    <property type="project" value="InterPro"/>
</dbReference>
<organism evidence="3 4">
    <name type="scientific">Chitinivorax tropicus</name>
    <dbReference type="NCBI Taxonomy" id="714531"/>
    <lineage>
        <taxon>Bacteria</taxon>
        <taxon>Pseudomonadati</taxon>
        <taxon>Pseudomonadota</taxon>
        <taxon>Betaproteobacteria</taxon>
        <taxon>Chitinivorax</taxon>
    </lineage>
</organism>
<dbReference type="PANTHER" id="PTHR23028:SF53">
    <property type="entry name" value="ACYL_TRANSF_3 DOMAIN-CONTAINING PROTEIN"/>
    <property type="match status" value="1"/>
</dbReference>
<feature type="transmembrane region" description="Helical" evidence="1">
    <location>
        <begin position="262"/>
        <end position="282"/>
    </location>
</feature>
<feature type="transmembrane region" description="Helical" evidence="1">
    <location>
        <begin position="38"/>
        <end position="59"/>
    </location>
</feature>
<sequence length="382" mass="43192">MQRLPGLDLMRAIAIIWVMLFHALMAGLQLPGETIARFGWMGVDLFFALSGFLIGGQLFEQIKDHGRVDFQQFYIRRAYRILPAFGVVVACYFALPMIREYPTIQPWWQFLTFTENLLIDYSQPRAFSHVWSLCVEEHFYLIMPALAWLLAPRATISRITSLAVALAAAGMLWRWHVWQHDLLPIQSIEEGPGNFYQRYIEQIYYPTYTRLDGLLAGVMFAALRVFRPVWWQRIMARANWVLGAGLLLVSGAIWIFQNRFALPAAVLGYPLLSLGMGVLVVAAASRQSLIGARGIPGVAWVAALSYSLYLTHKVVFHLVKQAWGAQLVGQPALAYLVYGGAAMLGGLILYWAVERPALQWRERWLHPAKPSPDLAEMGAVTR</sequence>
<feature type="transmembrane region" description="Helical" evidence="1">
    <location>
        <begin position="238"/>
        <end position="256"/>
    </location>
</feature>
<feature type="transmembrane region" description="Helical" evidence="1">
    <location>
        <begin position="332"/>
        <end position="353"/>
    </location>
</feature>
<keyword evidence="1" id="KW-0812">Transmembrane</keyword>
<feature type="transmembrane region" description="Helical" evidence="1">
    <location>
        <begin position="130"/>
        <end position="151"/>
    </location>
</feature>
<dbReference type="GO" id="GO:0009103">
    <property type="term" value="P:lipopolysaccharide biosynthetic process"/>
    <property type="evidence" value="ECO:0007669"/>
    <property type="project" value="TreeGrafter"/>
</dbReference>
<gene>
    <name evidence="3" type="ORF">HNQ59_001634</name>
</gene>
<feature type="transmembrane region" description="Helical" evidence="1">
    <location>
        <begin position="12"/>
        <end position="32"/>
    </location>
</feature>